<protein>
    <submittedName>
        <fullName evidence="1">Uncharacterized protein</fullName>
    </submittedName>
</protein>
<dbReference type="Proteomes" id="UP000654573">
    <property type="component" value="Unassembled WGS sequence"/>
</dbReference>
<dbReference type="EMBL" id="JACOOU010000003">
    <property type="protein sequence ID" value="MBC5672577.1"/>
    <property type="molecule type" value="Genomic_DNA"/>
</dbReference>
<name>A0ABR7FBL7_9FIRM</name>
<reference evidence="1 2" key="1">
    <citation type="submission" date="2020-08" db="EMBL/GenBank/DDBJ databases">
        <title>Genome public.</title>
        <authorList>
            <person name="Liu C."/>
            <person name="Sun Q."/>
        </authorList>
    </citation>
    <scope>NUCLEOTIDE SEQUENCE [LARGE SCALE GENOMIC DNA]</scope>
    <source>
        <strain evidence="1 2">NSJ-34</strain>
    </source>
</reference>
<accession>A0ABR7FBL7</accession>
<proteinExistence type="predicted"/>
<dbReference type="RefSeq" id="WP_054353040.1">
    <property type="nucleotide sequence ID" value="NZ_JACOOU010000003.1"/>
</dbReference>
<evidence type="ECO:0000313" key="2">
    <source>
        <dbReference type="Proteomes" id="UP000654573"/>
    </source>
</evidence>
<evidence type="ECO:0000313" key="1">
    <source>
        <dbReference type="EMBL" id="MBC5672577.1"/>
    </source>
</evidence>
<comment type="caution">
    <text evidence="1">The sequence shown here is derived from an EMBL/GenBank/DDBJ whole genome shotgun (WGS) entry which is preliminary data.</text>
</comment>
<sequence>MSKCEFCGNEATLLCDMPAKKIVHHARGLGFSTTALTCDKKICVDCTTRIRGFDFCPVCAENKGGPERDGGIGMDRLTIPDEKIDGGWRRTVVDARAVKENAMTLYWQLKKYEDTGLAPERIRAID</sequence>
<organism evidence="1 2">
    <name type="scientific">Blautia celeris</name>
    <dbReference type="NCBI Taxonomy" id="2763026"/>
    <lineage>
        <taxon>Bacteria</taxon>
        <taxon>Bacillati</taxon>
        <taxon>Bacillota</taxon>
        <taxon>Clostridia</taxon>
        <taxon>Lachnospirales</taxon>
        <taxon>Lachnospiraceae</taxon>
        <taxon>Blautia</taxon>
    </lineage>
</organism>
<gene>
    <name evidence="1" type="ORF">H8S76_09980</name>
</gene>
<keyword evidence="2" id="KW-1185">Reference proteome</keyword>